<accession>A0ABR2HU81</accession>
<keyword evidence="3" id="KW-1185">Reference proteome</keyword>
<feature type="transmembrane region" description="Helical" evidence="1">
    <location>
        <begin position="55"/>
        <end position="74"/>
    </location>
</feature>
<feature type="transmembrane region" description="Helical" evidence="1">
    <location>
        <begin position="355"/>
        <end position="382"/>
    </location>
</feature>
<organism evidence="2 3">
    <name type="scientific">Tritrichomonas musculus</name>
    <dbReference type="NCBI Taxonomy" id="1915356"/>
    <lineage>
        <taxon>Eukaryota</taxon>
        <taxon>Metamonada</taxon>
        <taxon>Parabasalia</taxon>
        <taxon>Tritrichomonadida</taxon>
        <taxon>Tritrichomonadidae</taxon>
        <taxon>Tritrichomonas</taxon>
    </lineage>
</organism>
<feature type="transmembrane region" description="Helical" evidence="1">
    <location>
        <begin position="214"/>
        <end position="232"/>
    </location>
</feature>
<feature type="transmembrane region" description="Helical" evidence="1">
    <location>
        <begin position="471"/>
        <end position="488"/>
    </location>
</feature>
<keyword evidence="1" id="KW-0812">Transmembrane</keyword>
<evidence type="ECO:0000313" key="2">
    <source>
        <dbReference type="EMBL" id="KAK8852693.1"/>
    </source>
</evidence>
<name>A0ABR2HU81_9EUKA</name>
<dbReference type="EMBL" id="JAPFFF010000023">
    <property type="protein sequence ID" value="KAK8852693.1"/>
    <property type="molecule type" value="Genomic_DNA"/>
</dbReference>
<evidence type="ECO:0000256" key="1">
    <source>
        <dbReference type="SAM" id="Phobius"/>
    </source>
</evidence>
<feature type="transmembrane region" description="Helical" evidence="1">
    <location>
        <begin position="95"/>
        <end position="114"/>
    </location>
</feature>
<keyword evidence="1" id="KW-0472">Membrane</keyword>
<feature type="transmembrane region" description="Helical" evidence="1">
    <location>
        <begin position="440"/>
        <end position="459"/>
    </location>
</feature>
<gene>
    <name evidence="2" type="ORF">M9Y10_017682</name>
</gene>
<evidence type="ECO:0000313" key="3">
    <source>
        <dbReference type="Proteomes" id="UP001470230"/>
    </source>
</evidence>
<comment type="caution">
    <text evidence="2">The sequence shown here is derived from an EMBL/GenBank/DDBJ whole genome shotgun (WGS) entry which is preliminary data.</text>
</comment>
<feature type="transmembrane region" description="Helical" evidence="1">
    <location>
        <begin position="315"/>
        <end position="335"/>
    </location>
</feature>
<dbReference type="Proteomes" id="UP001470230">
    <property type="component" value="Unassembled WGS sequence"/>
</dbReference>
<protein>
    <submittedName>
        <fullName evidence="2">Uncharacterized protein</fullName>
    </submittedName>
</protein>
<reference evidence="2 3" key="1">
    <citation type="submission" date="2024-04" db="EMBL/GenBank/DDBJ databases">
        <title>Tritrichomonas musculus Genome.</title>
        <authorList>
            <person name="Alves-Ferreira E."/>
            <person name="Grigg M."/>
            <person name="Lorenzi H."/>
            <person name="Galac M."/>
        </authorList>
    </citation>
    <scope>NUCLEOTIDE SEQUENCE [LARGE SCALE GENOMIC DNA]</scope>
    <source>
        <strain evidence="2 3">EAF2021</strain>
    </source>
</reference>
<sequence length="684" mass="78367">MIAPTLACACWSGYEVITALARNRWNFLLRFFSGIPFGMMYQSLFVFILQYYIPWGFKQGIIVIISFSLFSFLLHLYNQRYVHPSLKIRMKVYELFLLLLFMTFIFYRLCLIYFNEGRYTRGAAYSDFSFHTELVSSFAIGCNVNRSSLFGILTPMSAGTKLSYPVLVNFYSAFLYSSCGVNFPTAFRWPALLNGISFVFIIYSLTMLYTSDSFAALISLPLWAFSGGLGFLEVFDYGLAPLGSSSNYIHEFFNNSKAFWFQSLTHIFHPQRCATFALPLCYTAISSLITGIEKFEWRFFLLSALAVGITPQTQAHAYVSLAVFSLALAFFTFPFPLKIKIENSQISFNFECTNLIFKAIFCWSIFGIVANAIAFPLCLPFFERTVSNQDFLTFKPIWKDKNYVKPPFAFLKLWWKSLGPFGLISLVFGFATASVKQIRIYLASLTVFMVGSTIMFQPWELDNCKVFQDGWMPIAIGFVSQFFTRILYKSRSKFIDVSLLILFIASIASGILNLVTYEGFNAPLYSLADEQAGKWIAENTPVDSVFYQTMTEVMAPSASYAGRSLLFGYGGWMSSHGVINYTIMGSLNKIALAESPELNKAFNFSYLMKNSHEQVKNVVDANSMNVLQIIESIENKSYYQKIMEFEQYFLFKFIEGKDTFKDVEEKKKNRPKKKKPLYTFHLEY</sequence>
<feature type="transmembrane region" description="Helical" evidence="1">
    <location>
        <begin position="413"/>
        <end position="433"/>
    </location>
</feature>
<feature type="transmembrane region" description="Helical" evidence="1">
    <location>
        <begin position="189"/>
        <end position="209"/>
    </location>
</feature>
<feature type="transmembrane region" description="Helical" evidence="1">
    <location>
        <begin position="27"/>
        <end position="49"/>
    </location>
</feature>
<proteinExistence type="predicted"/>
<feature type="transmembrane region" description="Helical" evidence="1">
    <location>
        <begin position="495"/>
        <end position="517"/>
    </location>
</feature>
<keyword evidence="1" id="KW-1133">Transmembrane helix</keyword>